<feature type="region of interest" description="Disordered" evidence="1">
    <location>
        <begin position="249"/>
        <end position="273"/>
    </location>
</feature>
<evidence type="ECO:0000313" key="3">
    <source>
        <dbReference type="Proteomes" id="UP001629113"/>
    </source>
</evidence>
<protein>
    <submittedName>
        <fullName evidence="2">Uncharacterized protein</fullName>
    </submittedName>
</protein>
<name>A0ABR4PQZ2_9HELO</name>
<feature type="region of interest" description="Disordered" evidence="1">
    <location>
        <begin position="606"/>
        <end position="648"/>
    </location>
</feature>
<proteinExistence type="predicted"/>
<comment type="caution">
    <text evidence="2">The sequence shown here is derived from an EMBL/GenBank/DDBJ whole genome shotgun (WGS) entry which is preliminary data.</text>
</comment>
<accession>A0ABR4PQZ2</accession>
<evidence type="ECO:0000313" key="2">
    <source>
        <dbReference type="EMBL" id="KAL3425690.1"/>
    </source>
</evidence>
<dbReference type="InterPro" id="IPR038921">
    <property type="entry name" value="YOR389W-like"/>
</dbReference>
<sequence>MKPELIGVVLFAVRTVSGGQQKPLVDETNILGPTTKSEWNFNFSSPAPHHFASAYGLLQQWPNTFFPNGHSIVPCEIPPFTNLYHGRQDADEPPSPEWIAFDIEMAYGIMGSSRNSHMLTYQTTRPMKCIYFDGESATLFGTGQMDTQMLHLYRNVSGPPVLPGDRFRGLYEEYARATGLCNWLSDAGLGEYEGIVRMNAGFEMIVCNFASPSLRLVSRLNVTAPLLGSAGEKEDVKKADVTSYYPLPPAQTRSDHAVNPTNPPAPPNWRRDQDREPFLRSQGWGWFVSATSHYGSSGPGETRVKLLSCGIMSYYSPRVRSGAEARVEMEEKTLNLTVDGIWQGPGSNATRKEALAHLTRRRRAHTLSAVSAEDAAGMRNTSEKVLRDLLSSSPNCSGLDWTTMTNEIVQRHAKVLHGMANLLSSYTRLPSSVIRNETALTKWLVSVRGQTHSLILPYLEYPSSMEEWTSGSELFNATYSRCRFHHTRLLSRSEGIFLNNQEEELKQAVEETMGGICNVIVNIGFSVERIWEADFNRPRSDTGRTIAEMEKTERELTKEVERWVGGLEELMAWLGWAGEWVGCSNTCAWDERCFIPMWPLMAHRERGRRPHPPPGYRHQPPPHILDRDHRGPPPPPGGGGGFPGWGDEEKELWAPRCVKMDYIMG</sequence>
<organism evidence="2 3">
    <name type="scientific">Phlyctema vagabunda</name>
    <dbReference type="NCBI Taxonomy" id="108571"/>
    <lineage>
        <taxon>Eukaryota</taxon>
        <taxon>Fungi</taxon>
        <taxon>Dikarya</taxon>
        <taxon>Ascomycota</taxon>
        <taxon>Pezizomycotina</taxon>
        <taxon>Leotiomycetes</taxon>
        <taxon>Helotiales</taxon>
        <taxon>Dermateaceae</taxon>
        <taxon>Phlyctema</taxon>
    </lineage>
</organism>
<gene>
    <name evidence="2" type="ORF">PVAG01_02481</name>
</gene>
<keyword evidence="3" id="KW-1185">Reference proteome</keyword>
<evidence type="ECO:0000256" key="1">
    <source>
        <dbReference type="SAM" id="MobiDB-lite"/>
    </source>
</evidence>
<dbReference type="Proteomes" id="UP001629113">
    <property type="component" value="Unassembled WGS sequence"/>
</dbReference>
<dbReference type="PANTHER" id="PTHR35204:SF1">
    <property type="entry name" value="ENTEROTOXIN"/>
    <property type="match status" value="1"/>
</dbReference>
<reference evidence="2 3" key="1">
    <citation type="submission" date="2024-06" db="EMBL/GenBank/DDBJ databases">
        <title>Complete genome of Phlyctema vagabunda strain 19-DSS-EL-015.</title>
        <authorList>
            <person name="Fiorenzani C."/>
        </authorList>
    </citation>
    <scope>NUCLEOTIDE SEQUENCE [LARGE SCALE GENOMIC DNA]</scope>
    <source>
        <strain evidence="2 3">19-DSS-EL-015</strain>
    </source>
</reference>
<dbReference type="PANTHER" id="PTHR35204">
    <property type="entry name" value="YALI0A21131P"/>
    <property type="match status" value="1"/>
</dbReference>
<feature type="compositionally biased region" description="Pro residues" evidence="1">
    <location>
        <begin position="612"/>
        <end position="623"/>
    </location>
</feature>
<dbReference type="EMBL" id="JBFCZG010000002">
    <property type="protein sequence ID" value="KAL3425690.1"/>
    <property type="molecule type" value="Genomic_DNA"/>
</dbReference>